<organism evidence="2 3">
    <name type="scientific">Candidatus Minimicrobia vallesae</name>
    <dbReference type="NCBI Taxonomy" id="2841264"/>
    <lineage>
        <taxon>Bacteria</taxon>
        <taxon>Candidatus Saccharimonadota</taxon>
        <taxon>Candidatus Saccharimonadota incertae sedis</taxon>
        <taxon>Candidatus Minimicrobia</taxon>
    </lineage>
</organism>
<sequence length="203" mass="22583">MYPDNLNNQPQGIDYLNQIATPPPAEGFDKTTKIIIAILSFIGLITLIAIFVFSQDSMPSASPSQVAARVNKLLTISKKYNNKFRSTSLQTTNSSLVAVLTTADASMGEALQATGINYKEKQKDILALDPSEKLEKKLDEALLNAQLDITYAHEMNVQITDTINMMKKVYKSTKSKKMREWLVKTAGDLENIQKQINQIIKAD</sequence>
<dbReference type="KEGG" id="mvl:KOY49_00315"/>
<gene>
    <name evidence="2" type="ORF">KOY49_00315</name>
</gene>
<name>A0A8F1M9W7_9BACT</name>
<reference evidence="2" key="1">
    <citation type="submission" date="2021-06" db="EMBL/GenBank/DDBJ databases">
        <title>An adapted protocol for Saccharibacteria cultivation: two new species join this phylum of Candidate Phyla Radiations.</title>
        <authorList>
            <person name="Ibrahim A."/>
            <person name="Maatouk M."/>
            <person name="Raoult D."/>
            <person name="Bittar F."/>
        </authorList>
    </citation>
    <scope>NUCLEOTIDE SEQUENCE</scope>
    <source>
        <strain evidence="2">IHU2</strain>
    </source>
</reference>
<evidence type="ECO:0000256" key="1">
    <source>
        <dbReference type="SAM" id="Phobius"/>
    </source>
</evidence>
<evidence type="ECO:0000313" key="2">
    <source>
        <dbReference type="EMBL" id="QWQ31477.1"/>
    </source>
</evidence>
<keyword evidence="3" id="KW-1185">Reference proteome</keyword>
<protein>
    <submittedName>
        <fullName evidence="2">Uncharacterized protein</fullName>
    </submittedName>
</protein>
<keyword evidence="1" id="KW-1133">Transmembrane helix</keyword>
<dbReference type="RefSeq" id="WP_232736252.1">
    <property type="nucleotide sequence ID" value="NZ_CP076459.1"/>
</dbReference>
<dbReference type="Proteomes" id="UP000677117">
    <property type="component" value="Chromosome"/>
</dbReference>
<accession>A0A8F1M9W7</accession>
<proteinExistence type="predicted"/>
<dbReference type="EMBL" id="CP076459">
    <property type="protein sequence ID" value="QWQ31477.1"/>
    <property type="molecule type" value="Genomic_DNA"/>
</dbReference>
<keyword evidence="1" id="KW-0472">Membrane</keyword>
<evidence type="ECO:0000313" key="3">
    <source>
        <dbReference type="Proteomes" id="UP000677117"/>
    </source>
</evidence>
<feature type="transmembrane region" description="Helical" evidence="1">
    <location>
        <begin position="34"/>
        <end position="53"/>
    </location>
</feature>
<keyword evidence="1" id="KW-0812">Transmembrane</keyword>
<dbReference type="AlphaFoldDB" id="A0A8F1M9W7"/>